<evidence type="ECO:0000256" key="8">
    <source>
        <dbReference type="ARBA" id="ARBA00049003"/>
    </source>
</evidence>
<comment type="catalytic activity">
    <reaction evidence="10">
        <text>L-tyrosyl-[protein] + ATP = O-phospho-L-tyrosyl-[protein] + ADP + H(+)</text>
        <dbReference type="Rhea" id="RHEA:10596"/>
        <dbReference type="Rhea" id="RHEA-COMP:10136"/>
        <dbReference type="Rhea" id="RHEA-COMP:20101"/>
        <dbReference type="ChEBI" id="CHEBI:15378"/>
        <dbReference type="ChEBI" id="CHEBI:30616"/>
        <dbReference type="ChEBI" id="CHEBI:46858"/>
        <dbReference type="ChEBI" id="CHEBI:61978"/>
        <dbReference type="ChEBI" id="CHEBI:456216"/>
        <dbReference type="EC" id="2.7.12.1"/>
    </reaction>
</comment>
<feature type="domain" description="Protein kinase" evidence="11">
    <location>
        <begin position="123"/>
        <end position="415"/>
    </location>
</feature>
<dbReference type="InterPro" id="IPR011009">
    <property type="entry name" value="Kinase-like_dom_sf"/>
</dbReference>
<proteinExistence type="inferred from homology"/>
<sequence>MLSQPMPAYPLQCLFPPSDKFPSLSSNISLQDSFNTNPAYSPRKLINQESQSFPMTPNQVLKHFSDKLTKWEINEISVYNTIYCIGSEAEKIKTNQNSKTNFNFDDDKGKYKVVIKDHIAYRYEICEIYGNGTFGVVIKALDLKENKYVALKIIDRKNNIGNEVDILRYIKSKDEKGLYGIVDFLGSFTFRDHIVIIFEVLSINLFEFLKNSHFEGISLNLIRRIASQIIQALCFLHGNRIIHCDLKPENVLFKELNRSLVKLVDFGTSCFEDRKIFTYIQSRYYRAPEIILGLEYTSAIDIWSLGCILAELYIGRPIFQGESDSDQLYCIMEYCGYPPTELILQSHKWRTYFDDSLHVKNIKKNRENFRKPGGRTIEGFLRNADVKFVEFVKMCLEIDPRKRITAQEALLDQWIMDFSMKVVPKKEPVKRKLSLTMLR</sequence>
<dbReference type="PANTHER" id="PTHR24058">
    <property type="entry name" value="DUAL SPECIFICITY PROTEIN KINASE"/>
    <property type="match status" value="1"/>
</dbReference>
<dbReference type="PANTHER" id="PTHR24058:SF22">
    <property type="entry name" value="DUAL SPECIFICITY TYROSINE-PHOSPHORYLATION-REGULATED KINASE 4"/>
    <property type="match status" value="1"/>
</dbReference>
<evidence type="ECO:0000256" key="3">
    <source>
        <dbReference type="ARBA" id="ARBA00022527"/>
    </source>
</evidence>
<dbReference type="OrthoDB" id="9332038at2759"/>
<dbReference type="Gene3D" id="3.30.10.30">
    <property type="entry name" value="DYRK"/>
    <property type="match status" value="1"/>
</dbReference>
<dbReference type="EMBL" id="MPUH01000158">
    <property type="protein sequence ID" value="OMJ88147.1"/>
    <property type="molecule type" value="Genomic_DNA"/>
</dbReference>
<keyword evidence="5" id="KW-0547">Nucleotide-binding</keyword>
<evidence type="ECO:0000256" key="7">
    <source>
        <dbReference type="ARBA" id="ARBA00022840"/>
    </source>
</evidence>
<dbReference type="InterPro" id="IPR042521">
    <property type="entry name" value="DYRK"/>
</dbReference>
<evidence type="ECO:0000256" key="5">
    <source>
        <dbReference type="ARBA" id="ARBA00022741"/>
    </source>
</evidence>
<name>A0A1R2CGL2_9CILI</name>
<evidence type="ECO:0000313" key="13">
    <source>
        <dbReference type="Proteomes" id="UP000187209"/>
    </source>
</evidence>
<dbReference type="SMART" id="SM00220">
    <property type="entry name" value="S_TKc"/>
    <property type="match status" value="1"/>
</dbReference>
<dbReference type="Proteomes" id="UP000187209">
    <property type="component" value="Unassembled WGS sequence"/>
</dbReference>
<dbReference type="GO" id="GO:0005524">
    <property type="term" value="F:ATP binding"/>
    <property type="evidence" value="ECO:0007669"/>
    <property type="project" value="UniProtKB-KW"/>
</dbReference>
<gene>
    <name evidence="12" type="ORF">SteCoe_9965</name>
</gene>
<evidence type="ECO:0000256" key="2">
    <source>
        <dbReference type="ARBA" id="ARBA00013203"/>
    </source>
</evidence>
<keyword evidence="4" id="KW-0808">Transferase</keyword>
<dbReference type="Gene3D" id="3.30.200.20">
    <property type="entry name" value="Phosphorylase Kinase, domain 1"/>
    <property type="match status" value="1"/>
</dbReference>
<dbReference type="SUPFAM" id="SSF56112">
    <property type="entry name" value="Protein kinase-like (PK-like)"/>
    <property type="match status" value="1"/>
</dbReference>
<evidence type="ECO:0000256" key="10">
    <source>
        <dbReference type="ARBA" id="ARBA00051680"/>
    </source>
</evidence>
<keyword evidence="13" id="KW-1185">Reference proteome</keyword>
<evidence type="ECO:0000259" key="11">
    <source>
        <dbReference type="PROSITE" id="PS50011"/>
    </source>
</evidence>
<comment type="catalytic activity">
    <reaction evidence="9">
        <text>L-threonyl-[protein] + ATP = O-phospho-L-threonyl-[protein] + ADP + H(+)</text>
        <dbReference type="Rhea" id="RHEA:46608"/>
        <dbReference type="Rhea" id="RHEA-COMP:11060"/>
        <dbReference type="Rhea" id="RHEA-COMP:11605"/>
        <dbReference type="ChEBI" id="CHEBI:15378"/>
        <dbReference type="ChEBI" id="CHEBI:30013"/>
        <dbReference type="ChEBI" id="CHEBI:30616"/>
        <dbReference type="ChEBI" id="CHEBI:61977"/>
        <dbReference type="ChEBI" id="CHEBI:456216"/>
        <dbReference type="EC" id="2.7.12.1"/>
    </reaction>
</comment>
<evidence type="ECO:0000256" key="1">
    <source>
        <dbReference type="ARBA" id="ARBA00008867"/>
    </source>
</evidence>
<dbReference type="GO" id="GO:0004674">
    <property type="term" value="F:protein serine/threonine kinase activity"/>
    <property type="evidence" value="ECO:0007669"/>
    <property type="project" value="UniProtKB-KW"/>
</dbReference>
<dbReference type="Pfam" id="PF00069">
    <property type="entry name" value="Pkinase"/>
    <property type="match status" value="1"/>
</dbReference>
<dbReference type="GO" id="GO:0004712">
    <property type="term" value="F:protein serine/threonine/tyrosine kinase activity"/>
    <property type="evidence" value="ECO:0007669"/>
    <property type="project" value="UniProtKB-EC"/>
</dbReference>
<evidence type="ECO:0000256" key="9">
    <source>
        <dbReference type="ARBA" id="ARBA00049308"/>
    </source>
</evidence>
<accession>A0A1R2CGL2</accession>
<organism evidence="12 13">
    <name type="scientific">Stentor coeruleus</name>
    <dbReference type="NCBI Taxonomy" id="5963"/>
    <lineage>
        <taxon>Eukaryota</taxon>
        <taxon>Sar</taxon>
        <taxon>Alveolata</taxon>
        <taxon>Ciliophora</taxon>
        <taxon>Postciliodesmatophora</taxon>
        <taxon>Heterotrichea</taxon>
        <taxon>Heterotrichida</taxon>
        <taxon>Stentoridae</taxon>
        <taxon>Stentor</taxon>
    </lineage>
</organism>
<keyword evidence="7" id="KW-0067">ATP-binding</keyword>
<dbReference type="InterPro" id="IPR050494">
    <property type="entry name" value="Ser_Thr_dual-spec_kinase"/>
</dbReference>
<comment type="catalytic activity">
    <reaction evidence="8">
        <text>L-seryl-[protein] + ATP = O-phospho-L-seryl-[protein] + ADP + H(+)</text>
        <dbReference type="Rhea" id="RHEA:17989"/>
        <dbReference type="Rhea" id="RHEA-COMP:9863"/>
        <dbReference type="Rhea" id="RHEA-COMP:11604"/>
        <dbReference type="ChEBI" id="CHEBI:15378"/>
        <dbReference type="ChEBI" id="CHEBI:29999"/>
        <dbReference type="ChEBI" id="CHEBI:30616"/>
        <dbReference type="ChEBI" id="CHEBI:83421"/>
        <dbReference type="ChEBI" id="CHEBI:456216"/>
        <dbReference type="EC" id="2.7.12.1"/>
    </reaction>
</comment>
<evidence type="ECO:0000256" key="4">
    <source>
        <dbReference type="ARBA" id="ARBA00022679"/>
    </source>
</evidence>
<protein>
    <recommendedName>
        <fullName evidence="2">dual-specificity kinase</fullName>
        <ecNumber evidence="2">2.7.12.1</ecNumber>
    </recommendedName>
</protein>
<dbReference type="GO" id="GO:0005856">
    <property type="term" value="C:cytoskeleton"/>
    <property type="evidence" value="ECO:0007669"/>
    <property type="project" value="TreeGrafter"/>
</dbReference>
<keyword evidence="6" id="KW-0418">Kinase</keyword>
<dbReference type="PROSITE" id="PS00108">
    <property type="entry name" value="PROTEIN_KINASE_ST"/>
    <property type="match status" value="1"/>
</dbReference>
<comment type="caution">
    <text evidence="12">The sequence shown here is derived from an EMBL/GenBank/DDBJ whole genome shotgun (WGS) entry which is preliminary data.</text>
</comment>
<dbReference type="AlphaFoldDB" id="A0A1R2CGL2"/>
<dbReference type="InterPro" id="IPR008271">
    <property type="entry name" value="Ser/Thr_kinase_AS"/>
</dbReference>
<comment type="similarity">
    <text evidence="1">Belongs to the protein kinase superfamily. CMGC Ser/Thr protein kinase family. MNB/DYRK subfamily.</text>
</comment>
<evidence type="ECO:0000256" key="6">
    <source>
        <dbReference type="ARBA" id="ARBA00022777"/>
    </source>
</evidence>
<dbReference type="GO" id="GO:0005737">
    <property type="term" value="C:cytoplasm"/>
    <property type="evidence" value="ECO:0007669"/>
    <property type="project" value="TreeGrafter"/>
</dbReference>
<dbReference type="InterPro" id="IPR000719">
    <property type="entry name" value="Prot_kinase_dom"/>
</dbReference>
<keyword evidence="3" id="KW-0723">Serine/threonine-protein kinase</keyword>
<evidence type="ECO:0000313" key="12">
    <source>
        <dbReference type="EMBL" id="OMJ88147.1"/>
    </source>
</evidence>
<reference evidence="12 13" key="1">
    <citation type="submission" date="2016-11" db="EMBL/GenBank/DDBJ databases">
        <title>The macronuclear genome of Stentor coeruleus: a giant cell with tiny introns.</title>
        <authorList>
            <person name="Slabodnick M."/>
            <person name="Ruby J.G."/>
            <person name="Reiff S.B."/>
            <person name="Swart E.C."/>
            <person name="Gosai S."/>
            <person name="Prabakaran S."/>
            <person name="Witkowska E."/>
            <person name="Larue G.E."/>
            <person name="Fisher S."/>
            <person name="Freeman R.M."/>
            <person name="Gunawardena J."/>
            <person name="Chu W."/>
            <person name="Stover N.A."/>
            <person name="Gregory B.D."/>
            <person name="Nowacki M."/>
            <person name="Derisi J."/>
            <person name="Roy S.W."/>
            <person name="Marshall W.F."/>
            <person name="Sood P."/>
        </authorList>
    </citation>
    <scope>NUCLEOTIDE SEQUENCE [LARGE SCALE GENOMIC DNA]</scope>
    <source>
        <strain evidence="12">WM001</strain>
    </source>
</reference>
<dbReference type="PROSITE" id="PS50011">
    <property type="entry name" value="PROTEIN_KINASE_DOM"/>
    <property type="match status" value="1"/>
</dbReference>
<dbReference type="EC" id="2.7.12.1" evidence="2"/>
<dbReference type="Gene3D" id="1.10.510.10">
    <property type="entry name" value="Transferase(Phosphotransferase) domain 1"/>
    <property type="match status" value="1"/>
</dbReference>